<dbReference type="Pfam" id="PF00990">
    <property type="entry name" value="GGDEF"/>
    <property type="match status" value="1"/>
</dbReference>
<dbReference type="RefSeq" id="WP_069436033.1">
    <property type="nucleotide sequence ID" value="NZ_LPWG01000002.1"/>
</dbReference>
<dbReference type="InterPro" id="IPR035919">
    <property type="entry name" value="EAL_sf"/>
</dbReference>
<dbReference type="SUPFAM" id="SSF141868">
    <property type="entry name" value="EAL domain-like"/>
    <property type="match status" value="1"/>
</dbReference>
<dbReference type="PANTHER" id="PTHR44757:SF2">
    <property type="entry name" value="BIOFILM ARCHITECTURE MAINTENANCE PROTEIN MBAA"/>
    <property type="match status" value="1"/>
</dbReference>
<dbReference type="InterPro" id="IPR000160">
    <property type="entry name" value="GGDEF_dom"/>
</dbReference>
<dbReference type="CDD" id="cd01949">
    <property type="entry name" value="GGDEF"/>
    <property type="match status" value="1"/>
</dbReference>
<name>A0A1E3W5U0_9HYPH</name>
<dbReference type="EMBL" id="LPWG01000002">
    <property type="protein sequence ID" value="ODS01195.1"/>
    <property type="molecule type" value="Genomic_DNA"/>
</dbReference>
<organism evidence="4 5">
    <name type="scientific">Methyloceanibacter methanicus</name>
    <dbReference type="NCBI Taxonomy" id="1774968"/>
    <lineage>
        <taxon>Bacteria</taxon>
        <taxon>Pseudomonadati</taxon>
        <taxon>Pseudomonadota</taxon>
        <taxon>Alphaproteobacteria</taxon>
        <taxon>Hyphomicrobiales</taxon>
        <taxon>Hyphomicrobiaceae</taxon>
        <taxon>Methyloceanibacter</taxon>
    </lineage>
</organism>
<dbReference type="Proteomes" id="UP000094501">
    <property type="component" value="Unassembled WGS sequence"/>
</dbReference>
<keyword evidence="1" id="KW-1133">Transmembrane helix</keyword>
<dbReference type="CDD" id="cd01948">
    <property type="entry name" value="EAL"/>
    <property type="match status" value="1"/>
</dbReference>
<protein>
    <recommendedName>
        <fullName evidence="6">Diguanylate cyclase</fullName>
    </recommendedName>
</protein>
<dbReference type="InterPro" id="IPR029787">
    <property type="entry name" value="Nucleotide_cyclase"/>
</dbReference>
<dbReference type="SUPFAM" id="SSF55073">
    <property type="entry name" value="Nucleotide cyclase"/>
    <property type="match status" value="1"/>
</dbReference>
<evidence type="ECO:0000259" key="3">
    <source>
        <dbReference type="PROSITE" id="PS50887"/>
    </source>
</evidence>
<keyword evidence="5" id="KW-1185">Reference proteome</keyword>
<dbReference type="SMART" id="SM00267">
    <property type="entry name" value="GGDEF"/>
    <property type="match status" value="1"/>
</dbReference>
<evidence type="ECO:0008006" key="6">
    <source>
        <dbReference type="Google" id="ProtNLM"/>
    </source>
</evidence>
<dbReference type="PROSITE" id="PS50887">
    <property type="entry name" value="GGDEF"/>
    <property type="match status" value="1"/>
</dbReference>
<gene>
    <name evidence="4" type="ORF">AUC68_12580</name>
</gene>
<comment type="caution">
    <text evidence="4">The sequence shown here is derived from an EMBL/GenBank/DDBJ whole genome shotgun (WGS) entry which is preliminary data.</text>
</comment>
<feature type="transmembrane region" description="Helical" evidence="1">
    <location>
        <begin position="223"/>
        <end position="246"/>
    </location>
</feature>
<evidence type="ECO:0000313" key="5">
    <source>
        <dbReference type="Proteomes" id="UP000094501"/>
    </source>
</evidence>
<reference evidence="4 5" key="1">
    <citation type="journal article" date="2016" name="Environ. Microbiol.">
        <title>New Methyloceanibacter diversity from North Sea sediments includes methanotroph containing solely the soluble methane monooxygenase.</title>
        <authorList>
            <person name="Vekeman B."/>
            <person name="Kerckhof F.M."/>
            <person name="Cremers G."/>
            <person name="de Vos P."/>
            <person name="Vandamme P."/>
            <person name="Boon N."/>
            <person name="Op den Camp H.J."/>
            <person name="Heylen K."/>
        </authorList>
    </citation>
    <scope>NUCLEOTIDE SEQUENCE [LARGE SCALE GENOMIC DNA]</scope>
    <source>
        <strain evidence="4 5">R-67174</strain>
    </source>
</reference>
<dbReference type="PANTHER" id="PTHR44757">
    <property type="entry name" value="DIGUANYLATE CYCLASE DGCP"/>
    <property type="match status" value="1"/>
</dbReference>
<sequence>MSEFDTRDRWIMLGLVALGLFTVMAAVLSGRSAIDYALEVEAADAAKAWGTETDKRLRRILEEPEAVPTDDSLQILQPEALRQRLARGTDEAPSVPKASVGESHQMFAERIRWLTGGLFAADTGGSSDDYVSKMDGFAVLTPRGETLAVGGRVAPGALSGKLETETAKTALAEAVAQQKVAVSAVPDQDRDSLVFVPVTQGGNVSHVYAFDIDQSAAAALTNLALVVVTVTTSLLIVMGFSVPAAIASRRIRERWQAEDKIRYLAMHDSLTGLPNRLQLRHHLEQAVARAKRHDTKIAVFGLDLDRFKNVNDTLGHATGDALLEEVAARLVETLRESDVVGRMGGDEFAIVAEQITAPEDAMNLARRVCGALGAPYNVNGHEIITSASVGIALGPLPDQPVEILMKNADLALYRAKQDGRNTFRFFEPAMDAALQRRRRLEHDLRNAIRKHQLYLDYQPQFGLSHGDLTGYEALVRWWHPVEGEIPPSTFLPIAEETGLIVPLGEWILKTACTYALGWPPETKLAVNLSPAQFKTQDVYALVRRVLMETGLEPERLELEITEGTILQNTDAVIETLTKLDQLGVSIAMDDFGTGYSSLSYLTRFPVKKIKIDRSFIDTLGSNPQTSAIVSSIVGLGQSLDVTITAEGVETEGQAAMLKHWGCDQVQGYYYGRPEAEVPSDPLEDIPLDAAEVA</sequence>
<keyword evidence="1" id="KW-0812">Transmembrane</keyword>
<dbReference type="Gene3D" id="3.30.70.270">
    <property type="match status" value="1"/>
</dbReference>
<dbReference type="STRING" id="1774968.AUC68_12580"/>
<proteinExistence type="predicted"/>
<feature type="domain" description="EAL" evidence="2">
    <location>
        <begin position="437"/>
        <end position="687"/>
    </location>
</feature>
<dbReference type="NCBIfam" id="TIGR00254">
    <property type="entry name" value="GGDEF"/>
    <property type="match status" value="1"/>
</dbReference>
<evidence type="ECO:0000256" key="1">
    <source>
        <dbReference type="SAM" id="Phobius"/>
    </source>
</evidence>
<evidence type="ECO:0000259" key="2">
    <source>
        <dbReference type="PROSITE" id="PS50883"/>
    </source>
</evidence>
<dbReference type="AlphaFoldDB" id="A0A1E3W5U0"/>
<dbReference type="InterPro" id="IPR052155">
    <property type="entry name" value="Biofilm_reg_signaling"/>
</dbReference>
<dbReference type="FunFam" id="3.30.70.270:FF:000001">
    <property type="entry name" value="Diguanylate cyclase domain protein"/>
    <property type="match status" value="1"/>
</dbReference>
<dbReference type="PROSITE" id="PS50883">
    <property type="entry name" value="EAL"/>
    <property type="match status" value="1"/>
</dbReference>
<accession>A0A1E3W5U0</accession>
<dbReference type="GO" id="GO:0003824">
    <property type="term" value="F:catalytic activity"/>
    <property type="evidence" value="ECO:0007669"/>
    <property type="project" value="UniProtKB-ARBA"/>
</dbReference>
<dbReference type="Pfam" id="PF00563">
    <property type="entry name" value="EAL"/>
    <property type="match status" value="1"/>
</dbReference>
<dbReference type="SMART" id="SM00052">
    <property type="entry name" value="EAL"/>
    <property type="match status" value="1"/>
</dbReference>
<evidence type="ECO:0000313" key="4">
    <source>
        <dbReference type="EMBL" id="ODS01195.1"/>
    </source>
</evidence>
<dbReference type="InterPro" id="IPR001633">
    <property type="entry name" value="EAL_dom"/>
</dbReference>
<dbReference type="InterPro" id="IPR043128">
    <property type="entry name" value="Rev_trsase/Diguanyl_cyclase"/>
</dbReference>
<keyword evidence="1" id="KW-0472">Membrane</keyword>
<feature type="domain" description="GGDEF" evidence="3">
    <location>
        <begin position="295"/>
        <end position="428"/>
    </location>
</feature>
<dbReference type="Gene3D" id="3.20.20.450">
    <property type="entry name" value="EAL domain"/>
    <property type="match status" value="1"/>
</dbReference>
<dbReference type="OrthoDB" id="9814202at2"/>